<comment type="caution">
    <text evidence="1">The sequence shown here is derived from an EMBL/GenBank/DDBJ whole genome shotgun (WGS) entry which is preliminary data.</text>
</comment>
<name>A0ABV3ZCT2_9BACT</name>
<evidence type="ECO:0000313" key="2">
    <source>
        <dbReference type="Proteomes" id="UP001560573"/>
    </source>
</evidence>
<reference evidence="1 2" key="1">
    <citation type="submission" date="2023-07" db="EMBL/GenBank/DDBJ databases">
        <authorList>
            <person name="Lian W.-H."/>
        </authorList>
    </citation>
    <scope>NUCLEOTIDE SEQUENCE [LARGE SCALE GENOMIC DNA]</scope>
    <source>
        <strain evidence="1 2">SYSU DXS3180</strain>
    </source>
</reference>
<accession>A0ABV3ZCT2</accession>
<dbReference type="RefSeq" id="WP_369329097.1">
    <property type="nucleotide sequence ID" value="NZ_JAULBC010000002.1"/>
</dbReference>
<protein>
    <submittedName>
        <fullName evidence="1">Uncharacterized protein</fullName>
    </submittedName>
</protein>
<keyword evidence="2" id="KW-1185">Reference proteome</keyword>
<evidence type="ECO:0000313" key="1">
    <source>
        <dbReference type="EMBL" id="MEX6687692.1"/>
    </source>
</evidence>
<dbReference type="EMBL" id="JAULBC010000002">
    <property type="protein sequence ID" value="MEX6687692.1"/>
    <property type="molecule type" value="Genomic_DNA"/>
</dbReference>
<proteinExistence type="predicted"/>
<gene>
    <name evidence="1" type="ORF">QTN47_09325</name>
</gene>
<sequence>MTETESLELLKYHGYNHEDLENIKTKQGFLGMLRPFQGSLYEKNFHEVMSILRTLSYHFRDSHINRQVISSFWSICYFTRSWALDEGGMLRRNKLLSNEQIEQLSSWIDCISATINNLLNDIDVDQAFESYELYLKKG</sequence>
<dbReference type="Proteomes" id="UP001560573">
    <property type="component" value="Unassembled WGS sequence"/>
</dbReference>
<organism evidence="1 2">
    <name type="scientific">Danxiaibacter flavus</name>
    <dbReference type="NCBI Taxonomy" id="3049108"/>
    <lineage>
        <taxon>Bacteria</taxon>
        <taxon>Pseudomonadati</taxon>
        <taxon>Bacteroidota</taxon>
        <taxon>Chitinophagia</taxon>
        <taxon>Chitinophagales</taxon>
        <taxon>Chitinophagaceae</taxon>
        <taxon>Danxiaibacter</taxon>
    </lineage>
</organism>